<dbReference type="Proteomes" id="UP000092445">
    <property type="component" value="Unassembled WGS sequence"/>
</dbReference>
<evidence type="ECO:0000256" key="1">
    <source>
        <dbReference type="ARBA" id="ARBA00009993"/>
    </source>
</evidence>
<evidence type="ECO:0000259" key="4">
    <source>
        <dbReference type="Pfam" id="PF03931"/>
    </source>
</evidence>
<dbReference type="InterPro" id="IPR036296">
    <property type="entry name" value="SKP1-like_dim_sf"/>
</dbReference>
<reference evidence="5" key="2">
    <citation type="submission" date="2020-05" db="UniProtKB">
        <authorList>
            <consortium name="EnsemblMetazoa"/>
        </authorList>
    </citation>
    <scope>IDENTIFICATION</scope>
    <source>
        <strain evidence="5">IAEA</strain>
    </source>
</reference>
<sequence length="216" mass="24414">MPNIKLQSSDNEIFIVDIQTAKCSGTIRTMLEDCGMEDCDNIVVPLPNVNSSILRKILEWAFHHKDDKTTDDGDDDDCDDDEDNQIDISEWDADFLDMARFDLFALIRGANYLDMESLLSAACQTAADMLKGKTAAEMREMLKIENDLTPAEEADLRKINGWLEAKSLLILPPYFAITRVFSELQPFHARCQTTKEQIHNKAGTRGRVEVVVEPID</sequence>
<dbReference type="InterPro" id="IPR016072">
    <property type="entry name" value="Skp1_comp_dimer"/>
</dbReference>
<dbReference type="AlphaFoldDB" id="A0A1A9ZYR1"/>
<reference evidence="6" key="1">
    <citation type="submission" date="2014-03" db="EMBL/GenBank/DDBJ databases">
        <authorList>
            <person name="Aksoy S."/>
            <person name="Warren W."/>
            <person name="Wilson R.K."/>
        </authorList>
    </citation>
    <scope>NUCLEOTIDE SEQUENCE [LARGE SCALE GENOMIC DNA]</scope>
    <source>
        <strain evidence="6">IAEA</strain>
    </source>
</reference>
<organism evidence="5 6">
    <name type="scientific">Glossina pallidipes</name>
    <name type="common">Tsetse fly</name>
    <dbReference type="NCBI Taxonomy" id="7398"/>
    <lineage>
        <taxon>Eukaryota</taxon>
        <taxon>Metazoa</taxon>
        <taxon>Ecdysozoa</taxon>
        <taxon>Arthropoda</taxon>
        <taxon>Hexapoda</taxon>
        <taxon>Insecta</taxon>
        <taxon>Pterygota</taxon>
        <taxon>Neoptera</taxon>
        <taxon>Endopterygota</taxon>
        <taxon>Diptera</taxon>
        <taxon>Brachycera</taxon>
        <taxon>Muscomorpha</taxon>
        <taxon>Hippoboscoidea</taxon>
        <taxon>Glossinidae</taxon>
        <taxon>Glossina</taxon>
    </lineage>
</organism>
<feature type="domain" description="SKP1 component dimerisation" evidence="3">
    <location>
        <begin position="117"/>
        <end position="162"/>
    </location>
</feature>
<evidence type="ECO:0000313" key="6">
    <source>
        <dbReference type="Proteomes" id="UP000092445"/>
    </source>
</evidence>
<evidence type="ECO:0000313" key="5">
    <source>
        <dbReference type="EnsemblMetazoa" id="GPAI029138-PA"/>
    </source>
</evidence>
<dbReference type="SMART" id="SM00512">
    <property type="entry name" value="Skp1"/>
    <property type="match status" value="1"/>
</dbReference>
<dbReference type="Pfam" id="PF01466">
    <property type="entry name" value="Skp1"/>
    <property type="match status" value="1"/>
</dbReference>
<dbReference type="InterPro" id="IPR016897">
    <property type="entry name" value="SKP1"/>
</dbReference>
<dbReference type="InterPro" id="IPR016073">
    <property type="entry name" value="Skp1_comp_POZ"/>
</dbReference>
<dbReference type="CDD" id="cd18322">
    <property type="entry name" value="BTB_POZ_SKP1"/>
    <property type="match status" value="1"/>
</dbReference>
<accession>A0A1A9ZYR1</accession>
<dbReference type="VEuPathDB" id="VectorBase:GPAI029138"/>
<dbReference type="Pfam" id="PF03931">
    <property type="entry name" value="Skp1_POZ"/>
    <property type="match status" value="1"/>
</dbReference>
<dbReference type="PROSITE" id="PS00018">
    <property type="entry name" value="EF_HAND_1"/>
    <property type="match status" value="1"/>
</dbReference>
<dbReference type="PANTHER" id="PTHR11165">
    <property type="entry name" value="SKP1"/>
    <property type="match status" value="1"/>
</dbReference>
<evidence type="ECO:0008006" key="7">
    <source>
        <dbReference type="Google" id="ProtNLM"/>
    </source>
</evidence>
<dbReference type="Gene3D" id="3.30.710.10">
    <property type="entry name" value="Potassium Channel Kv1.1, Chain A"/>
    <property type="match status" value="1"/>
</dbReference>
<protein>
    <recommendedName>
        <fullName evidence="7">SKP1 component POZ domain-containing protein</fullName>
    </recommendedName>
</protein>
<feature type="domain" description="SKP1 component POZ" evidence="4">
    <location>
        <begin position="3"/>
        <end position="65"/>
    </location>
</feature>
<dbReference type="STRING" id="7398.A0A1A9ZYR1"/>
<dbReference type="EnsemblMetazoa" id="GPAI029138-RA">
    <property type="protein sequence ID" value="GPAI029138-PA"/>
    <property type="gene ID" value="GPAI029138"/>
</dbReference>
<evidence type="ECO:0000259" key="3">
    <source>
        <dbReference type="Pfam" id="PF01466"/>
    </source>
</evidence>
<dbReference type="InterPro" id="IPR001232">
    <property type="entry name" value="SKP1-like"/>
</dbReference>
<dbReference type="SUPFAM" id="SSF81382">
    <property type="entry name" value="Skp1 dimerisation domain-like"/>
    <property type="match status" value="1"/>
</dbReference>
<name>A0A1A9ZYR1_GLOPL</name>
<keyword evidence="6" id="KW-1185">Reference proteome</keyword>
<dbReference type="InterPro" id="IPR018247">
    <property type="entry name" value="EF_Hand_1_Ca_BS"/>
</dbReference>
<dbReference type="InterPro" id="IPR011333">
    <property type="entry name" value="SKP1/BTB/POZ_sf"/>
</dbReference>
<keyword evidence="2" id="KW-0833">Ubl conjugation pathway</keyword>
<proteinExistence type="inferred from homology"/>
<dbReference type="FunFam" id="3.30.710.10:FF:000026">
    <property type="entry name" value="E3 ubiquitin ligase complex SCF subunit"/>
    <property type="match status" value="1"/>
</dbReference>
<dbReference type="SUPFAM" id="SSF54695">
    <property type="entry name" value="POZ domain"/>
    <property type="match status" value="1"/>
</dbReference>
<dbReference type="GO" id="GO:0006511">
    <property type="term" value="P:ubiquitin-dependent protein catabolic process"/>
    <property type="evidence" value="ECO:0007669"/>
    <property type="project" value="InterPro"/>
</dbReference>
<comment type="similarity">
    <text evidence="1">Belongs to the SKP1 family.</text>
</comment>
<evidence type="ECO:0000256" key="2">
    <source>
        <dbReference type="ARBA" id="ARBA00022786"/>
    </source>
</evidence>